<evidence type="ECO:0000259" key="5">
    <source>
        <dbReference type="Pfam" id="PF01923"/>
    </source>
</evidence>
<keyword evidence="2 4" id="KW-0547">Nucleotide-binding</keyword>
<reference evidence="6 7" key="1">
    <citation type="submission" date="2020-08" db="EMBL/GenBank/DDBJ databases">
        <title>Genomic Encyclopedia of Type Strains, Phase IV (KMG-V): Genome sequencing to study the core and pangenomes of soil and plant-associated prokaryotes.</title>
        <authorList>
            <person name="Whitman W."/>
        </authorList>
    </citation>
    <scope>NUCLEOTIDE SEQUENCE [LARGE SCALE GENOMIC DNA]</scope>
    <source>
        <strain evidence="6 7">X5P3</strain>
    </source>
</reference>
<comment type="catalytic activity">
    <reaction evidence="4">
        <text>2 cob(II)yrinate a,c diamide + reduced [electron-transfer flavoprotein] + 2 ATP = 2 adenosylcob(III)yrinate a,c-diamide + 2 triphosphate + oxidized [electron-transfer flavoprotein] + 3 H(+)</text>
        <dbReference type="Rhea" id="RHEA:11528"/>
        <dbReference type="Rhea" id="RHEA-COMP:10685"/>
        <dbReference type="Rhea" id="RHEA-COMP:10686"/>
        <dbReference type="ChEBI" id="CHEBI:15378"/>
        <dbReference type="ChEBI" id="CHEBI:18036"/>
        <dbReference type="ChEBI" id="CHEBI:30616"/>
        <dbReference type="ChEBI" id="CHEBI:57692"/>
        <dbReference type="ChEBI" id="CHEBI:58307"/>
        <dbReference type="ChEBI" id="CHEBI:58503"/>
        <dbReference type="ChEBI" id="CHEBI:58537"/>
        <dbReference type="EC" id="2.5.1.17"/>
    </reaction>
</comment>
<dbReference type="UniPathway" id="UPA00148">
    <property type="reaction ID" value="UER00233"/>
</dbReference>
<dbReference type="PANTHER" id="PTHR12213:SF0">
    <property type="entry name" value="CORRINOID ADENOSYLTRANSFERASE MMAB"/>
    <property type="match status" value="1"/>
</dbReference>
<dbReference type="EC" id="2.5.1.17" evidence="4"/>
<keyword evidence="3 4" id="KW-0067">ATP-binding</keyword>
<dbReference type="InterPro" id="IPR016030">
    <property type="entry name" value="CblAdoTrfase-like"/>
</dbReference>
<dbReference type="PANTHER" id="PTHR12213">
    <property type="entry name" value="CORRINOID ADENOSYLTRANSFERASE"/>
    <property type="match status" value="1"/>
</dbReference>
<evidence type="ECO:0000256" key="2">
    <source>
        <dbReference type="ARBA" id="ARBA00022741"/>
    </source>
</evidence>
<evidence type="ECO:0000256" key="1">
    <source>
        <dbReference type="ARBA" id="ARBA00022679"/>
    </source>
</evidence>
<dbReference type="GO" id="GO:0009236">
    <property type="term" value="P:cobalamin biosynthetic process"/>
    <property type="evidence" value="ECO:0007669"/>
    <property type="project" value="UniProtKB-UniRule"/>
</dbReference>
<sequence length="191" mass="20969">MSIATKRGDGGQTGLAGGIRVSKADLRVESYGSVDELNTVLGFARSICQNKEIATWTEDIQRTLFRVGSALATPPESKKQPPVVSEEDIDKLTNLVHQIEATEGILSDWSLPGAHTESAAYEMARTVCRRAERAAVRFIDSGGVVQPTILPYLNRLSDVIWLFGRLIEFNAGVESRLRPESKGGPKWSRAW</sequence>
<comment type="catalytic activity">
    <reaction evidence="4">
        <text>2 cob(II)alamin + reduced [electron-transfer flavoprotein] + 2 ATP = 2 adenosylcob(III)alamin + 2 triphosphate + oxidized [electron-transfer flavoprotein] + 3 H(+)</text>
        <dbReference type="Rhea" id="RHEA:28671"/>
        <dbReference type="Rhea" id="RHEA-COMP:10685"/>
        <dbReference type="Rhea" id="RHEA-COMP:10686"/>
        <dbReference type="ChEBI" id="CHEBI:15378"/>
        <dbReference type="ChEBI" id="CHEBI:16304"/>
        <dbReference type="ChEBI" id="CHEBI:18036"/>
        <dbReference type="ChEBI" id="CHEBI:18408"/>
        <dbReference type="ChEBI" id="CHEBI:30616"/>
        <dbReference type="ChEBI" id="CHEBI:57692"/>
        <dbReference type="ChEBI" id="CHEBI:58307"/>
        <dbReference type="EC" id="2.5.1.17"/>
    </reaction>
</comment>
<dbReference type="InterPro" id="IPR029499">
    <property type="entry name" value="PduO-typ"/>
</dbReference>
<dbReference type="GO" id="GO:0008817">
    <property type="term" value="F:corrinoid adenosyltransferase activity"/>
    <property type="evidence" value="ECO:0007669"/>
    <property type="project" value="UniProtKB-UniRule"/>
</dbReference>
<accession>A0A7W7ZQT7</accession>
<proteinExistence type="inferred from homology"/>
<dbReference type="Gene3D" id="1.20.1200.10">
    <property type="entry name" value="Cobalamin adenosyltransferase-like"/>
    <property type="match status" value="1"/>
</dbReference>
<dbReference type="SUPFAM" id="SSF89028">
    <property type="entry name" value="Cobalamin adenosyltransferase-like"/>
    <property type="match status" value="1"/>
</dbReference>
<protein>
    <recommendedName>
        <fullName evidence="4">Corrinoid adenosyltransferase</fullName>
        <ecNumber evidence="4">2.5.1.17</ecNumber>
    </recommendedName>
    <alternativeName>
        <fullName evidence="4">Cob(II)alamin adenosyltransferase</fullName>
    </alternativeName>
    <alternativeName>
        <fullName evidence="4">Cob(II)yrinic acid a,c-diamide adenosyltransferase</fullName>
    </alternativeName>
    <alternativeName>
        <fullName evidence="4">Cobinamide/cobalamin adenosyltransferase</fullName>
    </alternativeName>
</protein>
<dbReference type="InterPro" id="IPR036451">
    <property type="entry name" value="CblAdoTrfase-like_sf"/>
</dbReference>
<name>A0A7W7ZQT7_9BACT</name>
<dbReference type="RefSeq" id="WP_184256348.1">
    <property type="nucleotide sequence ID" value="NZ_JACHIO010000011.1"/>
</dbReference>
<dbReference type="Proteomes" id="UP000584867">
    <property type="component" value="Unassembled WGS sequence"/>
</dbReference>
<evidence type="ECO:0000256" key="4">
    <source>
        <dbReference type="RuleBase" id="RU366026"/>
    </source>
</evidence>
<evidence type="ECO:0000256" key="3">
    <source>
        <dbReference type="ARBA" id="ARBA00022840"/>
    </source>
</evidence>
<dbReference type="EMBL" id="JACHIO010000011">
    <property type="protein sequence ID" value="MBB5064440.1"/>
    <property type="molecule type" value="Genomic_DNA"/>
</dbReference>
<keyword evidence="1 4" id="KW-0808">Transferase</keyword>
<comment type="similarity">
    <text evidence="4">Belongs to the Cob(I)alamin adenosyltransferase family.</text>
</comment>
<gene>
    <name evidence="6" type="ORF">HDF15_002798</name>
</gene>
<keyword evidence="4" id="KW-0169">Cobalamin biosynthesis</keyword>
<dbReference type="Pfam" id="PF01923">
    <property type="entry name" value="Cob_adeno_trans"/>
    <property type="match status" value="1"/>
</dbReference>
<dbReference type="AlphaFoldDB" id="A0A7W7ZQT7"/>
<comment type="caution">
    <text evidence="6">The sequence shown here is derived from an EMBL/GenBank/DDBJ whole genome shotgun (WGS) entry which is preliminary data.</text>
</comment>
<comment type="pathway">
    <text evidence="4">Cofactor biosynthesis; adenosylcobalamin biosynthesis; adenosylcobalamin from cob(II)yrinate a,c-diamide: step 2/7.</text>
</comment>
<dbReference type="GO" id="GO:0005524">
    <property type="term" value="F:ATP binding"/>
    <property type="evidence" value="ECO:0007669"/>
    <property type="project" value="UniProtKB-UniRule"/>
</dbReference>
<dbReference type="NCBIfam" id="TIGR00636">
    <property type="entry name" value="PduO_Nterm"/>
    <property type="match status" value="1"/>
</dbReference>
<evidence type="ECO:0000313" key="7">
    <source>
        <dbReference type="Proteomes" id="UP000584867"/>
    </source>
</evidence>
<organism evidence="6 7">
    <name type="scientific">Granulicella mallensis</name>
    <dbReference type="NCBI Taxonomy" id="940614"/>
    <lineage>
        <taxon>Bacteria</taxon>
        <taxon>Pseudomonadati</taxon>
        <taxon>Acidobacteriota</taxon>
        <taxon>Terriglobia</taxon>
        <taxon>Terriglobales</taxon>
        <taxon>Acidobacteriaceae</taxon>
        <taxon>Granulicella</taxon>
    </lineage>
</organism>
<feature type="domain" description="Cobalamin adenosyltransferase-like" evidence="5">
    <location>
        <begin position="3"/>
        <end position="166"/>
    </location>
</feature>
<evidence type="ECO:0000313" key="6">
    <source>
        <dbReference type="EMBL" id="MBB5064440.1"/>
    </source>
</evidence>